<feature type="compositionally biased region" description="Polar residues" evidence="1">
    <location>
        <begin position="1"/>
        <end position="11"/>
    </location>
</feature>
<evidence type="ECO:0000256" key="1">
    <source>
        <dbReference type="SAM" id="MobiDB-lite"/>
    </source>
</evidence>
<reference evidence="2 3" key="1">
    <citation type="submission" date="2015-12" db="EMBL/GenBank/DDBJ databases">
        <title>Genome sequence of Oceanibaculum pacificum MCCC 1A02656.</title>
        <authorList>
            <person name="Lu L."/>
            <person name="Lai Q."/>
            <person name="Shao Z."/>
            <person name="Qian P."/>
        </authorList>
    </citation>
    <scope>NUCLEOTIDE SEQUENCE [LARGE SCALE GENOMIC DNA]</scope>
    <source>
        <strain evidence="2 3">MCCC 1A02656</strain>
    </source>
</reference>
<feature type="region of interest" description="Disordered" evidence="1">
    <location>
        <begin position="1"/>
        <end position="69"/>
    </location>
</feature>
<dbReference type="AlphaFoldDB" id="A0A154W3I6"/>
<name>A0A154W3I6_9PROT</name>
<dbReference type="RefSeq" id="WP_067556163.1">
    <property type="nucleotide sequence ID" value="NZ_LPXN01000108.1"/>
</dbReference>
<accession>A0A154W3I6</accession>
<gene>
    <name evidence="2" type="ORF">AUP43_08990</name>
</gene>
<evidence type="ECO:0000313" key="2">
    <source>
        <dbReference type="EMBL" id="KZD08135.1"/>
    </source>
</evidence>
<feature type="compositionally biased region" description="Basic and acidic residues" evidence="1">
    <location>
        <begin position="58"/>
        <end position="69"/>
    </location>
</feature>
<organism evidence="2 3">
    <name type="scientific">Oceanibaculum pacificum</name>
    <dbReference type="NCBI Taxonomy" id="580166"/>
    <lineage>
        <taxon>Bacteria</taxon>
        <taxon>Pseudomonadati</taxon>
        <taxon>Pseudomonadota</taxon>
        <taxon>Alphaproteobacteria</taxon>
        <taxon>Rhodospirillales</taxon>
        <taxon>Oceanibaculaceae</taxon>
        <taxon>Oceanibaculum</taxon>
    </lineage>
</organism>
<dbReference type="InterPro" id="IPR019704">
    <property type="entry name" value="Flagellar_assmbl_FliX_class2"/>
</dbReference>
<evidence type="ECO:0008006" key="4">
    <source>
        <dbReference type="Google" id="ProtNLM"/>
    </source>
</evidence>
<dbReference type="GO" id="GO:0044781">
    <property type="term" value="P:bacterial-type flagellum organization"/>
    <property type="evidence" value="ECO:0007669"/>
    <property type="project" value="InterPro"/>
</dbReference>
<proteinExistence type="predicted"/>
<sequence length="135" mass="15034">MKVNQTGTVRTDATRKADKTKGRGAEFARHLGESEEADDTRGVSGVRQADSLLAAQEVDERPERRARRHGEDLLSRLDEIRHGLLMGSIPEGRLHQLAQMVDRQREAIMDPGLIEILDEIDLRVKVELAKLGMAG</sequence>
<comment type="caution">
    <text evidence="2">The sequence shown here is derived from an EMBL/GenBank/DDBJ whole genome shotgun (WGS) entry which is preliminary data.</text>
</comment>
<dbReference type="OrthoDB" id="8005693at2"/>
<feature type="compositionally biased region" description="Basic and acidic residues" evidence="1">
    <location>
        <begin position="12"/>
        <end position="33"/>
    </location>
</feature>
<evidence type="ECO:0000313" key="3">
    <source>
        <dbReference type="Proteomes" id="UP000076400"/>
    </source>
</evidence>
<dbReference type="Proteomes" id="UP000076400">
    <property type="component" value="Unassembled WGS sequence"/>
</dbReference>
<dbReference type="STRING" id="580166.AUP43_08990"/>
<protein>
    <recommendedName>
        <fullName evidence="4">Flagellar assembly protein FliX</fullName>
    </recommendedName>
</protein>
<keyword evidence="3" id="KW-1185">Reference proteome</keyword>
<dbReference type="Pfam" id="PF10768">
    <property type="entry name" value="FliX"/>
    <property type="match status" value="1"/>
</dbReference>
<dbReference type="EMBL" id="LPXN01000108">
    <property type="protein sequence ID" value="KZD08135.1"/>
    <property type="molecule type" value="Genomic_DNA"/>
</dbReference>